<sequence>MHEHDDGGLQQDLKLLRASMERRTLLRLALGASLVPLVGCGGGDSSGTGTPTPGGATGNGACATIPTETAGPYPGDGSNGPNVLTQTGIVRSDIRTSVGTGSATAGGVPLTVTLTLVNSAGSCEPLVGYAIYLWHCDREGRYSLYSSGVTDQNYLRGVQETDEQGRVTFTTIFPGCYSGRWPHIHFEVYPSLASATKAGNKIATSQLALPKAACDEAYATSGYSSSVSNLQRISLSSDNVFRDGSDSQLATVTGSATEGYVSTLTVAIAA</sequence>
<dbReference type="Proteomes" id="UP000518300">
    <property type="component" value="Unassembled WGS sequence"/>
</dbReference>
<evidence type="ECO:0000313" key="2">
    <source>
        <dbReference type="EMBL" id="NMO17497.1"/>
    </source>
</evidence>
<dbReference type="InterPro" id="IPR000627">
    <property type="entry name" value="Intradiol_dOase_C"/>
</dbReference>
<organism evidence="2 3">
    <name type="scientific">Pyxidicoccus fallax</name>
    <dbReference type="NCBI Taxonomy" id="394095"/>
    <lineage>
        <taxon>Bacteria</taxon>
        <taxon>Pseudomonadati</taxon>
        <taxon>Myxococcota</taxon>
        <taxon>Myxococcia</taxon>
        <taxon>Myxococcales</taxon>
        <taxon>Cystobacterineae</taxon>
        <taxon>Myxococcaceae</taxon>
        <taxon>Pyxidicoccus</taxon>
    </lineage>
</organism>
<dbReference type="CDD" id="cd03457">
    <property type="entry name" value="intradiol_dioxygenase_like"/>
    <property type="match status" value="1"/>
</dbReference>
<reference evidence="2 3" key="1">
    <citation type="submission" date="2020-04" db="EMBL/GenBank/DDBJ databases">
        <title>Draft genome of Pyxidicoccus fallax type strain.</title>
        <authorList>
            <person name="Whitworth D.E."/>
        </authorList>
    </citation>
    <scope>NUCLEOTIDE SEQUENCE [LARGE SCALE GENOMIC DNA]</scope>
    <source>
        <strain evidence="2 3">DSM 14698</strain>
    </source>
</reference>
<dbReference type="GO" id="GO:0008199">
    <property type="term" value="F:ferric iron binding"/>
    <property type="evidence" value="ECO:0007669"/>
    <property type="project" value="InterPro"/>
</dbReference>
<dbReference type="PANTHER" id="PTHR34315">
    <property type="match status" value="1"/>
</dbReference>
<dbReference type="PANTHER" id="PTHR34315:SF1">
    <property type="entry name" value="INTRADIOL RING-CLEAVAGE DIOXYGENASES DOMAIN-CONTAINING PROTEIN-RELATED"/>
    <property type="match status" value="1"/>
</dbReference>
<gene>
    <name evidence="2" type="ORF">HG543_21910</name>
</gene>
<dbReference type="RefSeq" id="WP_169346779.1">
    <property type="nucleotide sequence ID" value="NZ_JABBJJ010000100.1"/>
</dbReference>
<name>A0A848LIE7_9BACT</name>
<dbReference type="AlphaFoldDB" id="A0A848LIE7"/>
<dbReference type="Pfam" id="PF00775">
    <property type="entry name" value="Dioxygenase_C"/>
    <property type="match status" value="1"/>
</dbReference>
<evidence type="ECO:0000259" key="1">
    <source>
        <dbReference type="Pfam" id="PF00775"/>
    </source>
</evidence>
<evidence type="ECO:0000313" key="3">
    <source>
        <dbReference type="Proteomes" id="UP000518300"/>
    </source>
</evidence>
<dbReference type="EMBL" id="JABBJJ010000100">
    <property type="protein sequence ID" value="NMO17497.1"/>
    <property type="molecule type" value="Genomic_DNA"/>
</dbReference>
<accession>A0A848LIE7</accession>
<keyword evidence="3" id="KW-1185">Reference proteome</keyword>
<comment type="caution">
    <text evidence="2">The sequence shown here is derived from an EMBL/GenBank/DDBJ whole genome shotgun (WGS) entry which is preliminary data.</text>
</comment>
<feature type="domain" description="Intradiol ring-cleavage dioxygenases" evidence="1">
    <location>
        <begin position="104"/>
        <end position="178"/>
    </location>
</feature>
<proteinExistence type="predicted"/>
<protein>
    <submittedName>
        <fullName evidence="2">Intradiol ring-cleavage dioxygenase</fullName>
    </submittedName>
</protein>
<dbReference type="GO" id="GO:0016702">
    <property type="term" value="F:oxidoreductase activity, acting on single donors with incorporation of molecular oxygen, incorporation of two atoms of oxygen"/>
    <property type="evidence" value="ECO:0007669"/>
    <property type="project" value="InterPro"/>
</dbReference>
<keyword evidence="2" id="KW-0560">Oxidoreductase</keyword>
<dbReference type="SUPFAM" id="SSF49482">
    <property type="entry name" value="Aromatic compound dioxygenase"/>
    <property type="match status" value="1"/>
</dbReference>
<dbReference type="InterPro" id="IPR015889">
    <property type="entry name" value="Intradiol_dOase_core"/>
</dbReference>
<dbReference type="Gene3D" id="2.60.130.10">
    <property type="entry name" value="Aromatic compound dioxygenase"/>
    <property type="match status" value="1"/>
</dbReference>
<keyword evidence="2" id="KW-0223">Dioxygenase</keyword>